<reference evidence="2 3" key="1">
    <citation type="journal article" date="2014" name="Nat. Commun.">
        <title>Multiple recent horizontal transfers of a large genomic region in cheese making fungi.</title>
        <authorList>
            <person name="Cheeseman K."/>
            <person name="Ropars J."/>
            <person name="Renault P."/>
            <person name="Dupont J."/>
            <person name="Gouzy J."/>
            <person name="Branca A."/>
            <person name="Abraham A.L."/>
            <person name="Ceppi M."/>
            <person name="Conseiller E."/>
            <person name="Debuchy R."/>
            <person name="Malagnac F."/>
            <person name="Goarin A."/>
            <person name="Silar P."/>
            <person name="Lacoste S."/>
            <person name="Sallet E."/>
            <person name="Bensimon A."/>
            <person name="Giraud T."/>
            <person name="Brygoo Y."/>
        </authorList>
    </citation>
    <scope>NUCLEOTIDE SEQUENCE [LARGE SCALE GENOMIC DNA]</scope>
    <source>
        <strain evidence="3">FM 013</strain>
    </source>
</reference>
<sequence length="81" mass="8891">MGGNTRDEVNTRAIPDFWTSQRPQAADPGTRDRIGGFVRSKRAQPIAALVTKVLDDEPTMAEDWPLILCRSGAFFGAGTRE</sequence>
<evidence type="ECO:0000313" key="3">
    <source>
        <dbReference type="Proteomes" id="UP000053732"/>
    </source>
</evidence>
<dbReference type="EMBL" id="HG793134">
    <property type="protein sequence ID" value="CRL17170.1"/>
    <property type="molecule type" value="Genomic_DNA"/>
</dbReference>
<accession>A0A0G4NST8</accession>
<evidence type="ECO:0000256" key="1">
    <source>
        <dbReference type="SAM" id="MobiDB-lite"/>
    </source>
</evidence>
<dbReference type="Proteomes" id="UP000053732">
    <property type="component" value="Unassembled WGS sequence"/>
</dbReference>
<feature type="region of interest" description="Disordered" evidence="1">
    <location>
        <begin position="1"/>
        <end position="31"/>
    </location>
</feature>
<organism evidence="2 3">
    <name type="scientific">Penicillium camemberti (strain FM 013)</name>
    <dbReference type="NCBI Taxonomy" id="1429867"/>
    <lineage>
        <taxon>Eukaryota</taxon>
        <taxon>Fungi</taxon>
        <taxon>Dikarya</taxon>
        <taxon>Ascomycota</taxon>
        <taxon>Pezizomycotina</taxon>
        <taxon>Eurotiomycetes</taxon>
        <taxon>Eurotiomycetidae</taxon>
        <taxon>Eurotiales</taxon>
        <taxon>Aspergillaceae</taxon>
        <taxon>Penicillium</taxon>
    </lineage>
</organism>
<gene>
    <name evidence="2" type="ORF">PCAMFM013_S001g000130</name>
</gene>
<keyword evidence="3" id="KW-1185">Reference proteome</keyword>
<proteinExistence type="predicted"/>
<protein>
    <submittedName>
        <fullName evidence="2">Str. FM013</fullName>
    </submittedName>
</protein>
<feature type="compositionally biased region" description="Basic and acidic residues" evidence="1">
    <location>
        <begin position="1"/>
        <end position="10"/>
    </location>
</feature>
<dbReference type="AlphaFoldDB" id="A0A0G4NST8"/>
<evidence type="ECO:0000313" key="2">
    <source>
        <dbReference type="EMBL" id="CRL17170.1"/>
    </source>
</evidence>
<name>A0A0G4NST8_PENC3</name>